<feature type="compositionally biased region" description="Basic and acidic residues" evidence="1">
    <location>
        <begin position="155"/>
        <end position="164"/>
    </location>
</feature>
<feature type="region of interest" description="Disordered" evidence="1">
    <location>
        <begin position="304"/>
        <end position="337"/>
    </location>
</feature>
<organism evidence="2 3">
    <name type="scientific">Streptomyces finlayi</name>
    <dbReference type="NCBI Taxonomy" id="67296"/>
    <lineage>
        <taxon>Bacteria</taxon>
        <taxon>Bacillati</taxon>
        <taxon>Actinomycetota</taxon>
        <taxon>Actinomycetes</taxon>
        <taxon>Kitasatosporales</taxon>
        <taxon>Streptomycetaceae</taxon>
        <taxon>Streptomyces</taxon>
    </lineage>
</organism>
<reference evidence="2" key="2">
    <citation type="submission" date="2020-09" db="EMBL/GenBank/DDBJ databases">
        <authorList>
            <person name="Sun Q."/>
            <person name="Ohkuma M."/>
        </authorList>
    </citation>
    <scope>NUCLEOTIDE SEQUENCE</scope>
    <source>
        <strain evidence="2">JCM 4637</strain>
    </source>
</reference>
<gene>
    <name evidence="2" type="ORF">GCM10010334_50840</name>
</gene>
<dbReference type="RefSeq" id="WP_189825301.1">
    <property type="nucleotide sequence ID" value="NZ_BMVC01000010.1"/>
</dbReference>
<proteinExistence type="predicted"/>
<feature type="region of interest" description="Disordered" evidence="1">
    <location>
        <begin position="98"/>
        <end position="164"/>
    </location>
</feature>
<name>A0A918X1F7_9ACTN</name>
<reference evidence="2" key="1">
    <citation type="journal article" date="2014" name="Int. J. Syst. Evol. Microbiol.">
        <title>Complete genome sequence of Corynebacterium casei LMG S-19264T (=DSM 44701T), isolated from a smear-ripened cheese.</title>
        <authorList>
            <consortium name="US DOE Joint Genome Institute (JGI-PGF)"/>
            <person name="Walter F."/>
            <person name="Albersmeier A."/>
            <person name="Kalinowski J."/>
            <person name="Ruckert C."/>
        </authorList>
    </citation>
    <scope>NUCLEOTIDE SEQUENCE</scope>
    <source>
        <strain evidence="2">JCM 4637</strain>
    </source>
</reference>
<sequence>MLRHVTAPSRAFIKVPHTLVRSHALSSDAKILLMHVCGVHENQLRKPLSEHAADVGIKNGPYKRAKRELVQGGYVRDVKYQAEGGRWVTSQQVTNVPWEFPSDTDRTVGERVGPSLGDSQPLDDNDEMRQTNPPAPEAELEPVEPEVAEPEALPWEERDDGKTERRDLAVAEEVLLSLRYADKTLYLGVREARKLAVVAAEWLRRGISPRELRRVLMSQLPPGGVRSAVGLLGHRLRVKMPPVPATLPPLPALGEVPLLPVQPAEMVECAGGGDRKEHMFRPVGDEDTCGPCRVAIGEKVRRGLGLAPEPRPHEPELPGWRERLDAAGVSVPGLTGG</sequence>
<dbReference type="EMBL" id="BMVC01000010">
    <property type="protein sequence ID" value="GHD03279.1"/>
    <property type="molecule type" value="Genomic_DNA"/>
</dbReference>
<comment type="caution">
    <text evidence="2">The sequence shown here is derived from an EMBL/GenBank/DDBJ whole genome shotgun (WGS) entry which is preliminary data.</text>
</comment>
<feature type="compositionally biased region" description="Acidic residues" evidence="1">
    <location>
        <begin position="138"/>
        <end position="149"/>
    </location>
</feature>
<dbReference type="AlphaFoldDB" id="A0A918X1F7"/>
<evidence type="ECO:0000313" key="2">
    <source>
        <dbReference type="EMBL" id="GHD03279.1"/>
    </source>
</evidence>
<dbReference type="Proteomes" id="UP000638353">
    <property type="component" value="Unassembled WGS sequence"/>
</dbReference>
<feature type="compositionally biased region" description="Basic and acidic residues" evidence="1">
    <location>
        <begin position="310"/>
        <end position="325"/>
    </location>
</feature>
<evidence type="ECO:0000256" key="1">
    <source>
        <dbReference type="SAM" id="MobiDB-lite"/>
    </source>
</evidence>
<protein>
    <submittedName>
        <fullName evidence="2">Uncharacterized protein</fullName>
    </submittedName>
</protein>
<accession>A0A918X1F7</accession>
<evidence type="ECO:0000313" key="3">
    <source>
        <dbReference type="Proteomes" id="UP000638353"/>
    </source>
</evidence>